<dbReference type="Pfam" id="PF06108">
    <property type="entry name" value="DUF952"/>
    <property type="match status" value="1"/>
</dbReference>
<dbReference type="KEGG" id="peg:E5R92_02125"/>
<evidence type="ECO:0000313" key="2">
    <source>
        <dbReference type="Proteomes" id="UP000501094"/>
    </source>
</evidence>
<name>A0A6H1Q2I5_9PROT</name>
<dbReference type="PANTHER" id="PTHR34129:SF1">
    <property type="entry name" value="DUF952 DOMAIN-CONTAINING PROTEIN"/>
    <property type="match status" value="1"/>
</dbReference>
<reference evidence="1 2" key="1">
    <citation type="journal article" date="2020" name="Nat. Microbiol.">
        <title>Lysogenic host-virus interactions in SAR11 marine bacteria.</title>
        <authorList>
            <person name="Morris R.M."/>
            <person name="Cain K.R."/>
            <person name="Hvorecny K.L."/>
            <person name="Kollman J.M."/>
        </authorList>
    </citation>
    <scope>NUCLEOTIDE SEQUENCE [LARGE SCALE GENOMIC DNA]</scope>
    <source>
        <strain evidence="1 2">NP1</strain>
    </source>
</reference>
<dbReference type="SUPFAM" id="SSF56399">
    <property type="entry name" value="ADP-ribosylation"/>
    <property type="match status" value="1"/>
</dbReference>
<keyword evidence="2" id="KW-1185">Reference proteome</keyword>
<dbReference type="EMBL" id="CP038852">
    <property type="protein sequence ID" value="QIZ20583.1"/>
    <property type="molecule type" value="Genomic_DNA"/>
</dbReference>
<dbReference type="Proteomes" id="UP000501094">
    <property type="component" value="Chromosome"/>
</dbReference>
<dbReference type="Gene3D" id="3.20.170.20">
    <property type="entry name" value="Protein of unknown function DUF952"/>
    <property type="match status" value="1"/>
</dbReference>
<protein>
    <submittedName>
        <fullName evidence="1">DUF952 domain-containing protein</fullName>
    </submittedName>
</protein>
<dbReference type="AlphaFoldDB" id="A0A6H1Q2I5"/>
<evidence type="ECO:0000313" key="1">
    <source>
        <dbReference type="EMBL" id="QIZ20583.1"/>
    </source>
</evidence>
<dbReference type="InterPro" id="IPR009297">
    <property type="entry name" value="DUF952"/>
</dbReference>
<sequence>MNFKFVYKICTKSEWQEIKSKGQLTGSKKDLEDGYIHFSGDDQVAETLKKFYQKQKDLILLKVDTLKLDHLVWEQSSDGTMFPHLYSPLDISNVVDEFDITLDEEGTHMLPNFFN</sequence>
<organism evidence="1 2">
    <name type="scientific">Candidatus Pelagibacter giovannonii</name>
    <dbReference type="NCBI Taxonomy" id="2563896"/>
    <lineage>
        <taxon>Bacteria</taxon>
        <taxon>Pseudomonadati</taxon>
        <taxon>Pseudomonadota</taxon>
        <taxon>Alphaproteobacteria</taxon>
        <taxon>Candidatus Pelagibacterales</taxon>
        <taxon>Candidatus Pelagibacteraceae</taxon>
        <taxon>Candidatus Pelagibacter</taxon>
    </lineage>
</organism>
<dbReference type="RefSeq" id="WP_168606470.1">
    <property type="nucleotide sequence ID" value="NZ_CP038852.1"/>
</dbReference>
<gene>
    <name evidence="1" type="ORF">E5R92_02125</name>
</gene>
<accession>A0A6H1Q2I5</accession>
<proteinExistence type="predicted"/>
<dbReference type="PANTHER" id="PTHR34129">
    <property type="entry name" value="BLR1139 PROTEIN"/>
    <property type="match status" value="1"/>
</dbReference>